<dbReference type="GO" id="GO:0005737">
    <property type="term" value="C:cytoplasm"/>
    <property type="evidence" value="ECO:0000318"/>
    <property type="project" value="GO_Central"/>
</dbReference>
<dbReference type="PROSITE" id="PS50290">
    <property type="entry name" value="PI3_4_KINASE_3"/>
    <property type="match status" value="1"/>
</dbReference>
<dbReference type="InterPro" id="IPR045495">
    <property type="entry name" value="PI4K_N"/>
</dbReference>
<dbReference type="GO" id="GO:0005886">
    <property type="term" value="C:plasma membrane"/>
    <property type="evidence" value="ECO:0000318"/>
    <property type="project" value="GO_Central"/>
</dbReference>
<dbReference type="InterPro" id="IPR016024">
    <property type="entry name" value="ARM-type_fold"/>
</dbReference>
<dbReference type="InterPro" id="IPR018936">
    <property type="entry name" value="PI3/4_kinase_CS"/>
</dbReference>
<dbReference type="Pfam" id="PF00454">
    <property type="entry name" value="PI3_PI4_kinase"/>
    <property type="match status" value="1"/>
</dbReference>
<dbReference type="SUPFAM" id="SSF56112">
    <property type="entry name" value="Protein kinase-like (PK-like)"/>
    <property type="match status" value="1"/>
</dbReference>
<feature type="compositionally biased region" description="Low complexity" evidence="7">
    <location>
        <begin position="222"/>
        <end position="233"/>
    </location>
</feature>
<sequence>MDSLKELVDVLAAQPSTAAPRLRGILSLCSPALSAKQPSATKNAPLPHSPPEVTPRQLDSVLALARFLAASQGQFRQQLLPYVLGFLRALLVSPAATASLGAKSPFFPQILKPLFDLACIDAESQKSISGAVAEILQEITKVTQLSQGEEPLLPVVQEFLAALGEGPVPLLGDDAEHVAKWLHERWIGNPSSPGLHLRANGQPNGGEHGKQANGKGDTDGPSSRSPSVASLSESGDEISELHLGASRSSDSLRAVVDEGPSVIERREWAFRIFAQLLPQARVNGGPDDAHLLGAFRDRASKQLKMMVHTLQPHTSELPPRRDVEARFLASSAAGQVLTGLAALEPQGAGSVRMTSVRQAANLLLDVVDAAVLSKWRHLPSCHRLVDDLLTCLVRITSAHPGTLTRDVFVRLRSVVLNTAISQSRSAGAAEWAGELPQEADQISPLARCALRAAAALLHDTWPQDEAVCLTFMLALGSNARPQEGDSGTTVVWRRNLITLVAELALEAGLPKVAEAVASGLLETLQEPTGAVTGPTRLRLLDALAKVAGLGVGTAYREVVVLLVRLYLTHVQASMDSASTADSSHRLEGDEALPAAFLHIAQSLPEGEQRADCRVRLLALASDVGLIVESRDTSAGGPKCLGRLLPAIAELCRGWSPEAAVPTQELKLFRNLWFYIALLGLGPPLPNAAPSVPRPLTKGTAKLVNTSMRAVTGPYAYPAVWIEAVETIAEGTPPLVVSSTQWVEDEEELTALHQPGSRSGSGSEKAATLQRAALASALANKVDANALLTISGVKATYLLAVAYLEMLRLSRLGGVLPPGLQRQGLAAGDSRGTSWLACTFKYLEAPNLTDQVRACLEAITSRAFSSAVSTLRRAAATAGEESVVHDAIAGHACFLLGATTHFISTVADVADRLLTHLRSSFPEILWHPRCMTYILELLGRAPSENLNADAQAVLQSQRALQERVREWLSLAITLAPVTMQGLLQEHLQRLQQWPGPLQSGDLLTVLAGVQGGPPPGGILAAATSAAAAGGAGAAKGTSDGVSAGILAATIKSKYAGEVAGMRRLYQTLTGASATSPPGQALSQLLSLGSAKYVSAEGAKTGPSAEDFDELLVLRFVSNLEHCRDQAQKGGRPEQDALRETCLRGAALLLASNPGHSQLRPPYQRLLRLLAWCPVLVFTPASLELGVFVWTWLLSAAPPLTLRLLAELTDAWLHCAATRRGLFSTIPAEQGERALLRPQVTPGESEGPPVRDPVEAIHAHRLWLGFFQDRFQVARHGRREQLALLGRLFSPFARPPALTRHPAAAGTVFNYLLLGLEYCAVRSHSPAVDLLHDQILRAALAWFETPPAWYDHRDVLLERAEAGALVEFARALERGPGQKRGAEVKGKHPVWGMEVPGGAARRGQLLASLVRHEADRLLTWANPLKQDAVQNFRLPAFSWGEAVSTAWAVSPRLAIALVSRFPSIAPIHTAVTSLVASHIPSLIGVAEALPFFVTPAAVAADSPVLNQLVYWAPCSIAQALDLLTPAFAGHPRVMAYVLRVLQGYPPQSVMFFMPQLVQALRYDHGGLIEGYLMAAAQDSNLFAHRLIWQLQGEEAPPPGEADPKHPVAPNALWDIVGRVKQRIVDGFSPEARSVFEREFHLFDSITAISGKIKPLPKEQRRAAIKPALEGIEVEGGDCYLPTAPDKLVVGIQRDSGVALQSAAKAPFLLAFDVRDRTGDPSAVHTQGCIFKEGDDCRQDVLALQVISLLRDMFAAVHLDLYLCPYGVLPTGYERGIIEMVPNTRSRTQMGEVTDHGLFQMYQQDYGPVGSAAFEAARNNFIVSSAGYAVASLLLQPKDRHNGNLLYDNKGRLVHIDFGFILEISPGGNMRFESADFKLSHEMTQLLDPSGAMRSDSWARFVSLCVKGYLAARVHAEAIISTVNLMVDSGLPCFSRGDPMGNLRKRLHLEMTEREAANFMIATCEDAYNKWTTSGYDVIQYLQQDIQH</sequence>
<dbReference type="Gene3D" id="1.25.40.70">
    <property type="entry name" value="Phosphatidylinositol 3-kinase, accessory domain (PIK)"/>
    <property type="match status" value="1"/>
</dbReference>
<dbReference type="EMBL" id="DF237325">
    <property type="protein sequence ID" value="GAQ87771.1"/>
    <property type="molecule type" value="Genomic_DNA"/>
</dbReference>
<dbReference type="Proteomes" id="UP000054558">
    <property type="component" value="Unassembled WGS sequence"/>
</dbReference>
<dbReference type="InterPro" id="IPR001263">
    <property type="entry name" value="PI3K_accessory_dom"/>
</dbReference>
<dbReference type="SMART" id="SM00146">
    <property type="entry name" value="PI3Kc"/>
    <property type="match status" value="1"/>
</dbReference>
<dbReference type="InterPro" id="IPR011009">
    <property type="entry name" value="Kinase-like_dom_sf"/>
</dbReference>
<dbReference type="EC" id="2.7.1.67" evidence="3"/>
<dbReference type="InterPro" id="IPR015433">
    <property type="entry name" value="PI3/4_kinase"/>
</dbReference>
<evidence type="ECO:0000256" key="1">
    <source>
        <dbReference type="ARBA" id="ARBA00004170"/>
    </source>
</evidence>
<evidence type="ECO:0000259" key="9">
    <source>
        <dbReference type="PROSITE" id="PS51545"/>
    </source>
</evidence>
<dbReference type="Gene3D" id="3.30.1010.10">
    <property type="entry name" value="Phosphatidylinositol 3-kinase Catalytic Subunit, Chain A, domain 4"/>
    <property type="match status" value="1"/>
</dbReference>
<evidence type="ECO:0000313" key="10">
    <source>
        <dbReference type="EMBL" id="GAQ87771.1"/>
    </source>
</evidence>
<dbReference type="FunFam" id="3.30.1010.10:FF:000012">
    <property type="entry name" value="Phosphatidylinositol 4-kinase alpha 1"/>
    <property type="match status" value="1"/>
</dbReference>
<gene>
    <name evidence="10" type="ORF">KFL_003760040</name>
</gene>
<dbReference type="PANTHER" id="PTHR10048">
    <property type="entry name" value="PHOSPHATIDYLINOSITOL KINASE"/>
    <property type="match status" value="1"/>
</dbReference>
<dbReference type="PROSITE" id="PS51545">
    <property type="entry name" value="PIK_HELICAL"/>
    <property type="match status" value="1"/>
</dbReference>
<dbReference type="SUPFAM" id="SSF48371">
    <property type="entry name" value="ARM repeat"/>
    <property type="match status" value="1"/>
</dbReference>
<dbReference type="SMART" id="SM00145">
    <property type="entry name" value="PI3Ka"/>
    <property type="match status" value="1"/>
</dbReference>
<evidence type="ECO:0000256" key="4">
    <source>
        <dbReference type="ARBA" id="ARBA00022679"/>
    </source>
</evidence>
<dbReference type="Gene3D" id="1.10.1070.11">
    <property type="entry name" value="Phosphatidylinositol 3-/4-kinase, catalytic domain"/>
    <property type="match status" value="1"/>
</dbReference>
<evidence type="ECO:0000256" key="2">
    <source>
        <dbReference type="ARBA" id="ARBA00006209"/>
    </source>
</evidence>
<feature type="domain" description="PI3K/PI4K catalytic" evidence="8">
    <location>
        <begin position="1691"/>
        <end position="1969"/>
    </location>
</feature>
<reference evidence="10 11" key="1">
    <citation type="journal article" date="2014" name="Nat. Commun.">
        <title>Klebsormidium flaccidum genome reveals primary factors for plant terrestrial adaptation.</title>
        <authorList>
            <person name="Hori K."/>
            <person name="Maruyama F."/>
            <person name="Fujisawa T."/>
            <person name="Togashi T."/>
            <person name="Yamamoto N."/>
            <person name="Seo M."/>
            <person name="Sato S."/>
            <person name="Yamada T."/>
            <person name="Mori H."/>
            <person name="Tajima N."/>
            <person name="Moriyama T."/>
            <person name="Ikeuchi M."/>
            <person name="Watanabe M."/>
            <person name="Wada H."/>
            <person name="Kobayashi K."/>
            <person name="Saito M."/>
            <person name="Masuda T."/>
            <person name="Sasaki-Sekimoto Y."/>
            <person name="Mashiguchi K."/>
            <person name="Awai K."/>
            <person name="Shimojima M."/>
            <person name="Masuda S."/>
            <person name="Iwai M."/>
            <person name="Nobusawa T."/>
            <person name="Narise T."/>
            <person name="Kondo S."/>
            <person name="Saito H."/>
            <person name="Sato R."/>
            <person name="Murakawa M."/>
            <person name="Ihara Y."/>
            <person name="Oshima-Yamada Y."/>
            <person name="Ohtaka K."/>
            <person name="Satoh M."/>
            <person name="Sonobe K."/>
            <person name="Ishii M."/>
            <person name="Ohtani R."/>
            <person name="Kanamori-Sato M."/>
            <person name="Honoki R."/>
            <person name="Miyazaki D."/>
            <person name="Mochizuki H."/>
            <person name="Umetsu J."/>
            <person name="Higashi K."/>
            <person name="Shibata D."/>
            <person name="Kamiya Y."/>
            <person name="Sato N."/>
            <person name="Nakamura Y."/>
            <person name="Tabata S."/>
            <person name="Ida S."/>
            <person name="Kurokawa K."/>
            <person name="Ohta H."/>
        </authorList>
    </citation>
    <scope>NUCLEOTIDE SEQUENCE [LARGE SCALE GENOMIC DNA]</scope>
    <source>
        <strain evidence="10 11">NIES-2285</strain>
    </source>
</reference>
<keyword evidence="6" id="KW-0472">Membrane</keyword>
<accession>A0A1Y1IFC8</accession>
<dbReference type="CDD" id="cd05167">
    <property type="entry name" value="PI4Kc_III_alpha"/>
    <property type="match status" value="1"/>
</dbReference>
<dbReference type="Pfam" id="PF00613">
    <property type="entry name" value="PI3Ka"/>
    <property type="match status" value="1"/>
</dbReference>
<dbReference type="OrthoDB" id="10264149at2759"/>
<dbReference type="PROSITE" id="PS00915">
    <property type="entry name" value="PI3_4_KINASE_1"/>
    <property type="match status" value="1"/>
</dbReference>
<dbReference type="InterPro" id="IPR036940">
    <property type="entry name" value="PI3/4_kinase_cat_sf"/>
</dbReference>
<proteinExistence type="inferred from homology"/>
<feature type="region of interest" description="Disordered" evidence="7">
    <location>
        <begin position="192"/>
        <end position="237"/>
    </location>
</feature>
<dbReference type="GO" id="GO:0048015">
    <property type="term" value="P:phosphatidylinositol-mediated signaling"/>
    <property type="evidence" value="ECO:0000318"/>
    <property type="project" value="GO_Central"/>
</dbReference>
<name>A0A1Y1IFC8_KLENI</name>
<comment type="similarity">
    <text evidence="2">Belongs to the PI3/PI4-kinase family. Type III PI4K subfamily.</text>
</comment>
<evidence type="ECO:0000313" key="11">
    <source>
        <dbReference type="Proteomes" id="UP000054558"/>
    </source>
</evidence>
<dbReference type="STRING" id="105231.A0A1Y1IFC8"/>
<dbReference type="Pfam" id="PF19274">
    <property type="entry name" value="PI4K_N"/>
    <property type="match status" value="1"/>
</dbReference>
<keyword evidence="11" id="KW-1185">Reference proteome</keyword>
<dbReference type="OMA" id="MSQRDEN"/>
<evidence type="ECO:0000256" key="3">
    <source>
        <dbReference type="ARBA" id="ARBA00012169"/>
    </source>
</evidence>
<evidence type="ECO:0000256" key="7">
    <source>
        <dbReference type="SAM" id="MobiDB-lite"/>
    </source>
</evidence>
<evidence type="ECO:0000256" key="6">
    <source>
        <dbReference type="ARBA" id="ARBA00023136"/>
    </source>
</evidence>
<organism evidence="10 11">
    <name type="scientific">Klebsormidium nitens</name>
    <name type="common">Green alga</name>
    <name type="synonym">Ulothrix nitens</name>
    <dbReference type="NCBI Taxonomy" id="105231"/>
    <lineage>
        <taxon>Eukaryota</taxon>
        <taxon>Viridiplantae</taxon>
        <taxon>Streptophyta</taxon>
        <taxon>Klebsormidiophyceae</taxon>
        <taxon>Klebsormidiales</taxon>
        <taxon>Klebsormidiaceae</taxon>
        <taxon>Klebsormidium</taxon>
    </lineage>
</organism>
<dbReference type="GO" id="GO:0046854">
    <property type="term" value="P:phosphatidylinositol phosphate biosynthetic process"/>
    <property type="evidence" value="ECO:0000318"/>
    <property type="project" value="GO_Central"/>
</dbReference>
<dbReference type="GO" id="GO:0004430">
    <property type="term" value="F:1-phosphatidylinositol 4-kinase activity"/>
    <property type="evidence" value="ECO:0000318"/>
    <property type="project" value="GO_Central"/>
</dbReference>
<feature type="domain" description="PIK helical" evidence="9">
    <location>
        <begin position="1438"/>
        <end position="1613"/>
    </location>
</feature>
<keyword evidence="5 10" id="KW-0418">Kinase</keyword>
<dbReference type="PANTHER" id="PTHR10048:SF15">
    <property type="entry name" value="PHOSPHATIDYLINOSITOL 4-KINASE ALPHA"/>
    <property type="match status" value="1"/>
</dbReference>
<dbReference type="InterPro" id="IPR042236">
    <property type="entry name" value="PI3K_accessory_sf"/>
</dbReference>
<protein>
    <recommendedName>
        <fullName evidence="3">1-phosphatidylinositol 4-kinase</fullName>
        <ecNumber evidence="3">2.7.1.67</ecNumber>
    </recommendedName>
</protein>
<dbReference type="FunFam" id="1.10.1070.11:FF:000012">
    <property type="entry name" value="Phosphatidylinositol 4-kinase alpha 1"/>
    <property type="match status" value="1"/>
</dbReference>
<keyword evidence="4" id="KW-0808">Transferase</keyword>
<evidence type="ECO:0000259" key="8">
    <source>
        <dbReference type="PROSITE" id="PS50290"/>
    </source>
</evidence>
<evidence type="ECO:0000256" key="5">
    <source>
        <dbReference type="ARBA" id="ARBA00022777"/>
    </source>
</evidence>
<dbReference type="InterPro" id="IPR000403">
    <property type="entry name" value="PI3/4_kinase_cat_dom"/>
</dbReference>
<comment type="subcellular location">
    <subcellularLocation>
        <location evidence="1">Membrane</location>
        <topology evidence="1">Peripheral membrane protein</topology>
    </subcellularLocation>
</comment>